<evidence type="ECO:0000256" key="2">
    <source>
        <dbReference type="ARBA" id="ARBA00022801"/>
    </source>
</evidence>
<dbReference type="Proteomes" id="UP000598467">
    <property type="component" value="Unassembled WGS sequence"/>
</dbReference>
<evidence type="ECO:0000313" key="5">
    <source>
        <dbReference type="EMBL" id="MBD1548482.1"/>
    </source>
</evidence>
<dbReference type="InterPro" id="IPR029000">
    <property type="entry name" value="Cyclophilin-like_dom_sf"/>
</dbReference>
<evidence type="ECO:0000313" key="6">
    <source>
        <dbReference type="Proteomes" id="UP000598467"/>
    </source>
</evidence>
<dbReference type="NCBIfam" id="TIGR00724">
    <property type="entry name" value="urea_amlyse_rel"/>
    <property type="match status" value="1"/>
</dbReference>
<dbReference type="GO" id="GO:0016787">
    <property type="term" value="F:hydrolase activity"/>
    <property type="evidence" value="ECO:0007669"/>
    <property type="project" value="UniProtKB-KW"/>
</dbReference>
<dbReference type="GO" id="GO:0005524">
    <property type="term" value="F:ATP binding"/>
    <property type="evidence" value="ECO:0007669"/>
    <property type="project" value="UniProtKB-KW"/>
</dbReference>
<dbReference type="AlphaFoldDB" id="A0A926S8A7"/>
<organism evidence="5 6">
    <name type="scientific">Roseibium aggregatum</name>
    <dbReference type="NCBI Taxonomy" id="187304"/>
    <lineage>
        <taxon>Bacteria</taxon>
        <taxon>Pseudomonadati</taxon>
        <taxon>Pseudomonadota</taxon>
        <taxon>Alphaproteobacteria</taxon>
        <taxon>Hyphomicrobiales</taxon>
        <taxon>Stappiaceae</taxon>
        <taxon>Roseibium</taxon>
    </lineage>
</organism>
<dbReference type="EMBL" id="JABFCZ010000023">
    <property type="protein sequence ID" value="MBD1548482.1"/>
    <property type="molecule type" value="Genomic_DNA"/>
</dbReference>
<dbReference type="Pfam" id="PF02626">
    <property type="entry name" value="CT_A_B"/>
    <property type="match status" value="1"/>
</dbReference>
<feature type="domain" description="Carboxyltransferase" evidence="4">
    <location>
        <begin position="24"/>
        <end position="315"/>
    </location>
</feature>
<evidence type="ECO:0000256" key="3">
    <source>
        <dbReference type="ARBA" id="ARBA00022840"/>
    </source>
</evidence>
<dbReference type="RefSeq" id="WP_190293174.1">
    <property type="nucleotide sequence ID" value="NZ_JABFCZ010000023.1"/>
</dbReference>
<dbReference type="SMART" id="SM00797">
    <property type="entry name" value="AHS2"/>
    <property type="match status" value="1"/>
</dbReference>
<dbReference type="Gene3D" id="2.40.100.10">
    <property type="entry name" value="Cyclophilin-like"/>
    <property type="match status" value="1"/>
</dbReference>
<evidence type="ECO:0000256" key="1">
    <source>
        <dbReference type="ARBA" id="ARBA00022741"/>
    </source>
</evidence>
<dbReference type="SUPFAM" id="SSF50891">
    <property type="entry name" value="Cyclophilin-like"/>
    <property type="match status" value="1"/>
</dbReference>
<sequence length="326" mass="34513">MALKVLKSGLLTTIQDLGRPGYFHLGIPMGGAMDRMALRSANLLVGNEEDAAALEAVFVGPELEFTADATIAVTGGEIPVRIDGEEKPCWTALAVKAGQKLSFGFLTSGARIYIAVSGGIVTQPYLGSRSTYAIGALGGVDGRAVAAGDELPVGTPKNTVQAGTSVPESLRRKTGTPTELRVLPGLYWHRITEAAQKGFFEDEWMVAPEADRMGYRFKGGRPLEFVEREQPFGAGSDPSNIVDSCYPYGSIQVPGGTEPIVLHRDAVSGGGYFMIGTVISADMDLIGQLQPHMPVKFVPVDMEAALAARADRKAAMGRIRTELAGG</sequence>
<keyword evidence="2" id="KW-0378">Hydrolase</keyword>
<dbReference type="PANTHER" id="PTHR43309">
    <property type="entry name" value="5-OXOPROLINASE SUBUNIT C"/>
    <property type="match status" value="1"/>
</dbReference>
<name>A0A926S8A7_9HYPH</name>
<comment type="caution">
    <text evidence="5">The sequence shown here is derived from an EMBL/GenBank/DDBJ whole genome shotgun (WGS) entry which is preliminary data.</text>
</comment>
<proteinExistence type="predicted"/>
<keyword evidence="3" id="KW-0067">ATP-binding</keyword>
<keyword evidence="1" id="KW-0547">Nucleotide-binding</keyword>
<dbReference type="PANTHER" id="PTHR43309:SF3">
    <property type="entry name" value="5-OXOPROLINASE SUBUNIT C"/>
    <property type="match status" value="1"/>
</dbReference>
<evidence type="ECO:0000259" key="4">
    <source>
        <dbReference type="SMART" id="SM00797"/>
    </source>
</evidence>
<gene>
    <name evidence="5" type="ORF">HK439_19645</name>
</gene>
<accession>A0A926S8A7</accession>
<reference evidence="5" key="1">
    <citation type="submission" date="2020-05" db="EMBL/GenBank/DDBJ databases">
        <title>Identification of trans-AT polyketide cluster in two marine bacteria, producers of a novel glutaramide-containing polyketide sesbanimide D and analogs.</title>
        <authorList>
            <person name="Kacar D."/>
            <person name="Rodriguez P."/>
            <person name="Canedo L."/>
            <person name="Gonzalez E."/>
            <person name="Galan B."/>
            <person name="De La Calle F."/>
            <person name="Garcia J.L."/>
        </authorList>
    </citation>
    <scope>NUCLEOTIDE SEQUENCE</scope>
    <source>
        <strain evidence="5">PHM038</strain>
    </source>
</reference>
<protein>
    <submittedName>
        <fullName evidence="5">Biotin-dependent carboxyltransferase</fullName>
    </submittedName>
</protein>
<dbReference type="InterPro" id="IPR052708">
    <property type="entry name" value="PxpC"/>
</dbReference>
<dbReference type="InterPro" id="IPR003778">
    <property type="entry name" value="CT_A_B"/>
</dbReference>